<proteinExistence type="predicted"/>
<protein>
    <submittedName>
        <fullName evidence="1">Uncharacterized protein</fullName>
    </submittedName>
</protein>
<reference evidence="1 2" key="1">
    <citation type="submission" date="2019-11" db="EMBL/GenBank/DDBJ databases">
        <title>Genome analysis of Rhizobacterium cereale a novel genus and species isolated from maize roots in North Spain.</title>
        <authorList>
            <person name="Menendez E."/>
            <person name="Flores-Felix J.D."/>
            <person name="Ramirez-Bahena M.-H."/>
            <person name="Igual J.M."/>
            <person name="Garcia-Fraile P."/>
            <person name="Peix A."/>
            <person name="Velazquez E."/>
        </authorList>
    </citation>
    <scope>NUCLEOTIDE SEQUENCE [LARGE SCALE GENOMIC DNA]</scope>
    <source>
        <strain evidence="1 2">RZME27</strain>
    </source>
</reference>
<name>A0A6A8A667_9HYPH</name>
<organism evidence="1 2">
    <name type="scientific">Endobacterium cereale</name>
    <dbReference type="NCBI Taxonomy" id="2663029"/>
    <lineage>
        <taxon>Bacteria</taxon>
        <taxon>Pseudomonadati</taxon>
        <taxon>Pseudomonadota</taxon>
        <taxon>Alphaproteobacteria</taxon>
        <taxon>Hyphomicrobiales</taxon>
        <taxon>Rhizobiaceae</taxon>
        <taxon>Endobacterium</taxon>
    </lineage>
</organism>
<evidence type="ECO:0000313" key="2">
    <source>
        <dbReference type="Proteomes" id="UP000435138"/>
    </source>
</evidence>
<dbReference type="AlphaFoldDB" id="A0A6A8A667"/>
<comment type="caution">
    <text evidence="1">The sequence shown here is derived from an EMBL/GenBank/DDBJ whole genome shotgun (WGS) entry which is preliminary data.</text>
</comment>
<sequence length="321" mass="36240">MSDDLFPYGNDLKNPNAWAGLYSTKSQSWLIGYDSGASLILGAHTFLLFGRENLCACVATFYGAGITAGYGMSKAAKKVERGGGQSNRIGPSGGASEQLERLEKVKDYKDLSEIPRAGDEFDSAEKIYRSLSAQHNGMSALKPFSLMDLDYTFGWVSGASVDAAIGTGTYYIADARNLFKGATALNIKGGETLIGASLGSMMGFWRVKKWYSLWTELYQSRKEEYPFQAYNVHPYFRELKSEEYSYYKRMEIVEKQDKIINGITDDMQKRPEHYGFPDKNYALQRSVEMTQEFYAGQRAPETNPFLPWVDFDKQHIFYEGR</sequence>
<gene>
    <name evidence="1" type="ORF">GAO09_04515</name>
</gene>
<dbReference type="RefSeq" id="WP_153352859.1">
    <property type="nucleotide sequence ID" value="NZ_JAYKOO010000013.1"/>
</dbReference>
<dbReference type="Proteomes" id="UP000435138">
    <property type="component" value="Unassembled WGS sequence"/>
</dbReference>
<dbReference type="EMBL" id="WIXI01000029">
    <property type="protein sequence ID" value="MQY45328.1"/>
    <property type="molecule type" value="Genomic_DNA"/>
</dbReference>
<keyword evidence="2" id="KW-1185">Reference proteome</keyword>
<evidence type="ECO:0000313" key="1">
    <source>
        <dbReference type="EMBL" id="MQY45328.1"/>
    </source>
</evidence>
<accession>A0A6A8A667</accession>